<evidence type="ECO:0008006" key="2">
    <source>
        <dbReference type="Google" id="ProtNLM"/>
    </source>
</evidence>
<name>A0A7S2W728_9STRA</name>
<dbReference type="Gene3D" id="3.30.300.130">
    <property type="entry name" value="Fe-S cluster assembly (FSCA)"/>
    <property type="match status" value="1"/>
</dbReference>
<protein>
    <recommendedName>
        <fullName evidence="2">NIF system FeS cluster assembly NifU C-terminal domain-containing protein</fullName>
    </recommendedName>
</protein>
<evidence type="ECO:0000313" key="1">
    <source>
        <dbReference type="EMBL" id="CAD9671167.1"/>
    </source>
</evidence>
<dbReference type="AlphaFoldDB" id="A0A7S2W728"/>
<organism evidence="1">
    <name type="scientific">Eucampia antarctica</name>
    <dbReference type="NCBI Taxonomy" id="49252"/>
    <lineage>
        <taxon>Eukaryota</taxon>
        <taxon>Sar</taxon>
        <taxon>Stramenopiles</taxon>
        <taxon>Ochrophyta</taxon>
        <taxon>Bacillariophyta</taxon>
        <taxon>Mediophyceae</taxon>
        <taxon>Biddulphiophycidae</taxon>
        <taxon>Hemiaulales</taxon>
        <taxon>Hemiaulaceae</taxon>
        <taxon>Eucampia</taxon>
    </lineage>
</organism>
<dbReference type="PANTHER" id="PTHR36018:SF1">
    <property type="entry name" value="OS09G0481800 PROTEIN"/>
    <property type="match status" value="1"/>
</dbReference>
<proteinExistence type="predicted"/>
<accession>A0A7S2W728</accession>
<sequence length="182" mass="20326">MILSCMYQSISSFVISPCLIPAIRIHTAQYSSWDDFADLGDDDLLDDEYASENDSKEYKAAIGSKFEAPDLEWQGDPISVLPGTSLPLTEENIQGLLQACRQEIETVFGYSAENRGVGITGGVDFVELDGPSVVLRLKGRFWHERSTVLTRVANYLQQRCPEIVDVTVDDEWQLSDEANRAE</sequence>
<reference evidence="1" key="1">
    <citation type="submission" date="2021-01" db="EMBL/GenBank/DDBJ databases">
        <authorList>
            <person name="Corre E."/>
            <person name="Pelletier E."/>
            <person name="Niang G."/>
            <person name="Scheremetjew M."/>
            <person name="Finn R."/>
            <person name="Kale V."/>
            <person name="Holt S."/>
            <person name="Cochrane G."/>
            <person name="Meng A."/>
            <person name="Brown T."/>
            <person name="Cohen L."/>
        </authorList>
    </citation>
    <scope>NUCLEOTIDE SEQUENCE</scope>
    <source>
        <strain evidence="1">CCMP1452</strain>
    </source>
</reference>
<gene>
    <name evidence="1" type="ORF">EANT1437_LOCUS6983</name>
</gene>
<dbReference type="InterPro" id="IPR034904">
    <property type="entry name" value="FSCA_dom_sf"/>
</dbReference>
<dbReference type="EMBL" id="HBHI01013636">
    <property type="protein sequence ID" value="CAD9671167.1"/>
    <property type="molecule type" value="Transcribed_RNA"/>
</dbReference>
<dbReference type="PANTHER" id="PTHR36018">
    <property type="entry name" value="OS09G0481800 PROTEIN"/>
    <property type="match status" value="1"/>
</dbReference>
<dbReference type="SUPFAM" id="SSF117916">
    <property type="entry name" value="Fe-S cluster assembly (FSCA) domain-like"/>
    <property type="match status" value="1"/>
</dbReference>